<feature type="domain" description="HIT" evidence="4">
    <location>
        <begin position="7"/>
        <end position="116"/>
    </location>
</feature>
<dbReference type="PANTHER" id="PTHR23089">
    <property type="entry name" value="HISTIDINE TRIAD HIT PROTEIN"/>
    <property type="match status" value="1"/>
</dbReference>
<dbReference type="InterPro" id="IPR011146">
    <property type="entry name" value="HIT-like"/>
</dbReference>
<dbReference type="RefSeq" id="WP_156203829.1">
    <property type="nucleotide sequence ID" value="NZ_CP046457.1"/>
</dbReference>
<sequence length="116" mass="12917">MSESNCLFCKIISHELDAKIVYEDEQVIAIEDINPVAPVHILLIPKKHIESLDKVTEQDSVIVGNIQIIASQIAKDLKLSENGYRVVNNCGKLGGQTVYHIHYHLLGGREFGWPPG</sequence>
<dbReference type="InterPro" id="IPR001310">
    <property type="entry name" value="Histidine_triad_HIT"/>
</dbReference>
<evidence type="ECO:0000259" key="4">
    <source>
        <dbReference type="PROSITE" id="PS51084"/>
    </source>
</evidence>
<dbReference type="Gene3D" id="3.30.428.10">
    <property type="entry name" value="HIT-like"/>
    <property type="match status" value="1"/>
</dbReference>
<evidence type="ECO:0000313" key="6">
    <source>
        <dbReference type="Proteomes" id="UP000426444"/>
    </source>
</evidence>
<dbReference type="EMBL" id="CP046457">
    <property type="protein sequence ID" value="QGT99992.1"/>
    <property type="molecule type" value="Genomic_DNA"/>
</dbReference>
<reference evidence="6" key="1">
    <citation type="journal article" date="2019" name="Microbiology">
        <title>Complete Genome Sequence of an Uncultured Bacterium of the Candidate Phylum Bipolaricaulota.</title>
        <authorList>
            <person name="Kadnikov V.V."/>
            <person name="Mardanov A.V."/>
            <person name="Beletsky A.V."/>
            <person name="Frank Y.A."/>
            <person name="Karnachuk O.V."/>
            <person name="Ravin N.V."/>
        </authorList>
    </citation>
    <scope>NUCLEOTIDE SEQUENCE [LARGE SCALE GENOMIC DNA]</scope>
</reference>
<dbReference type="EC" id="3.6.1.17" evidence="5"/>
<dbReference type="Pfam" id="PF01230">
    <property type="entry name" value="HIT"/>
    <property type="match status" value="1"/>
</dbReference>
<dbReference type="GO" id="GO:0004081">
    <property type="term" value="F:bis(5'-nucleosyl)-tetraphosphatase (asymmetrical) activity"/>
    <property type="evidence" value="ECO:0007669"/>
    <property type="project" value="UniProtKB-EC"/>
</dbReference>
<dbReference type="CDD" id="cd01276">
    <property type="entry name" value="PKCI_related"/>
    <property type="match status" value="1"/>
</dbReference>
<protein>
    <submittedName>
        <fullName evidence="5">Bis(5'-nucleosyl)-tetraphosphatase (Asymmetrical)</fullName>
        <ecNumber evidence="5">3.6.1.17</ecNumber>
    </submittedName>
</protein>
<feature type="active site" description="Tele-AMP-histidine intermediate" evidence="1">
    <location>
        <position position="102"/>
    </location>
</feature>
<accession>A0A6I6DGI7</accession>
<dbReference type="InterPro" id="IPR036265">
    <property type="entry name" value="HIT-like_sf"/>
</dbReference>
<feature type="short sequence motif" description="Histidine triad motif" evidence="2 3">
    <location>
        <begin position="100"/>
        <end position="104"/>
    </location>
</feature>
<dbReference type="Proteomes" id="UP000426444">
    <property type="component" value="Chromosome"/>
</dbReference>
<dbReference type="KEGG" id="salq:SYNTR_1399"/>
<dbReference type="PROSITE" id="PS51084">
    <property type="entry name" value="HIT_2"/>
    <property type="match status" value="1"/>
</dbReference>
<evidence type="ECO:0000256" key="3">
    <source>
        <dbReference type="PROSITE-ProRule" id="PRU00464"/>
    </source>
</evidence>
<dbReference type="PRINTS" id="PR00332">
    <property type="entry name" value="HISTRIAD"/>
</dbReference>
<keyword evidence="5" id="KW-0378">Hydrolase</keyword>
<dbReference type="AlphaFoldDB" id="A0A6I6DGI7"/>
<gene>
    <name evidence="5" type="ORF">SYNTR_1399</name>
</gene>
<organism evidence="5 6">
    <name type="scientific">Candidatus Syntrophocurvum alkaliphilum</name>
    <dbReference type="NCBI Taxonomy" id="2293317"/>
    <lineage>
        <taxon>Bacteria</taxon>
        <taxon>Bacillati</taxon>
        <taxon>Bacillota</taxon>
        <taxon>Clostridia</taxon>
        <taxon>Eubacteriales</taxon>
        <taxon>Syntrophomonadaceae</taxon>
        <taxon>Candidatus Syntrophocurvum</taxon>
    </lineage>
</organism>
<evidence type="ECO:0000313" key="5">
    <source>
        <dbReference type="EMBL" id="QGT99992.1"/>
    </source>
</evidence>
<proteinExistence type="predicted"/>
<dbReference type="OrthoDB" id="9784774at2"/>
<evidence type="ECO:0000256" key="1">
    <source>
        <dbReference type="PIRSR" id="PIRSR601310-1"/>
    </source>
</evidence>
<evidence type="ECO:0000256" key="2">
    <source>
        <dbReference type="PIRSR" id="PIRSR601310-3"/>
    </source>
</evidence>
<name>A0A6I6DGI7_9FIRM</name>
<dbReference type="SUPFAM" id="SSF54197">
    <property type="entry name" value="HIT-like"/>
    <property type="match status" value="1"/>
</dbReference>
<keyword evidence="6" id="KW-1185">Reference proteome</keyword>